<dbReference type="RefSeq" id="WP_187793509.1">
    <property type="nucleotide sequence ID" value="NZ_JACOQL010000003.1"/>
</dbReference>
<dbReference type="EMBL" id="JACOQL010000003">
    <property type="protein sequence ID" value="MBC9246999.1"/>
    <property type="molecule type" value="Genomic_DNA"/>
</dbReference>
<reference evidence="2" key="1">
    <citation type="submission" date="2020-08" db="EMBL/GenBank/DDBJ databases">
        <title>Paracoccus amoyensis sp. nov., isolated from the surface seawater at coast of Xiamen, Fujian.</title>
        <authorList>
            <person name="Lyu L."/>
        </authorList>
    </citation>
    <scope>NUCLEOTIDE SEQUENCE</scope>
    <source>
        <strain evidence="2">11-3</strain>
    </source>
</reference>
<name>A0A926JD07_9RHOB</name>
<keyword evidence="3" id="KW-1185">Reference proteome</keyword>
<proteinExistence type="predicted"/>
<organism evidence="2 3">
    <name type="scientific">Paracoccus amoyensis</name>
    <dbReference type="NCBI Taxonomy" id="2760093"/>
    <lineage>
        <taxon>Bacteria</taxon>
        <taxon>Pseudomonadati</taxon>
        <taxon>Pseudomonadota</taxon>
        <taxon>Alphaproteobacteria</taxon>
        <taxon>Rhodobacterales</taxon>
        <taxon>Paracoccaceae</taxon>
        <taxon>Paracoccus</taxon>
    </lineage>
</organism>
<gene>
    <name evidence="2" type="ORF">H4P12_09770</name>
</gene>
<keyword evidence="1" id="KW-0812">Transmembrane</keyword>
<keyword evidence="1" id="KW-0472">Membrane</keyword>
<feature type="transmembrane region" description="Helical" evidence="1">
    <location>
        <begin position="123"/>
        <end position="146"/>
    </location>
</feature>
<dbReference type="Proteomes" id="UP000608594">
    <property type="component" value="Unassembled WGS sequence"/>
</dbReference>
<protein>
    <submittedName>
        <fullName evidence="2">DUF3667 domain-containing protein</fullName>
    </submittedName>
</protein>
<keyword evidence="1" id="KW-1133">Transmembrane helix</keyword>
<sequence length="209" mass="23537">MLQVPRYSPDEMMGGQKEIWMEKGFRRTLVGLTLRPGRSIRIFLFQDRNYLIRPLAYLIVAMSFSLWVDHLFAAEEVCAPDDGLCLVLRDDAQFVQLTLIGVFAVLYRLAFRNAGLNLWEYSVGFGYIVAQATMIASLISLVLAPISSDWDAGISIILYLGYTIFAIVQLLKIRGFWHVFGAIMLGLLAYALFGFILVGLSIIETLPDE</sequence>
<accession>A0A926JD07</accession>
<feature type="transmembrane region" description="Helical" evidence="1">
    <location>
        <begin position="152"/>
        <end position="171"/>
    </location>
</feature>
<evidence type="ECO:0000256" key="1">
    <source>
        <dbReference type="SAM" id="Phobius"/>
    </source>
</evidence>
<feature type="transmembrane region" description="Helical" evidence="1">
    <location>
        <begin position="183"/>
        <end position="203"/>
    </location>
</feature>
<dbReference type="AlphaFoldDB" id="A0A926JD07"/>
<feature type="transmembrane region" description="Helical" evidence="1">
    <location>
        <begin position="55"/>
        <end position="74"/>
    </location>
</feature>
<feature type="transmembrane region" description="Helical" evidence="1">
    <location>
        <begin position="94"/>
        <end position="111"/>
    </location>
</feature>
<evidence type="ECO:0000313" key="3">
    <source>
        <dbReference type="Proteomes" id="UP000608594"/>
    </source>
</evidence>
<evidence type="ECO:0000313" key="2">
    <source>
        <dbReference type="EMBL" id="MBC9246999.1"/>
    </source>
</evidence>
<comment type="caution">
    <text evidence="2">The sequence shown here is derived from an EMBL/GenBank/DDBJ whole genome shotgun (WGS) entry which is preliminary data.</text>
</comment>